<evidence type="ECO:0000313" key="2">
    <source>
        <dbReference type="Proteomes" id="UP000503264"/>
    </source>
</evidence>
<proteinExistence type="predicted"/>
<dbReference type="EMBL" id="CP012542">
    <property type="protein sequence ID" value="QCD44430.1"/>
    <property type="molecule type" value="Genomic_DNA"/>
</dbReference>
<gene>
    <name evidence="1" type="ORF">CMUC_0631</name>
</gene>
<organism evidence="1 2">
    <name type="scientific">Campylobacter mucosalis CCUG 21559</name>
    <dbReference type="NCBI Taxonomy" id="1032067"/>
    <lineage>
        <taxon>Bacteria</taxon>
        <taxon>Pseudomonadati</taxon>
        <taxon>Campylobacterota</taxon>
        <taxon>Epsilonproteobacteria</taxon>
        <taxon>Campylobacterales</taxon>
        <taxon>Campylobacteraceae</taxon>
        <taxon>Campylobacter</taxon>
    </lineage>
</organism>
<dbReference type="AlphaFoldDB" id="A0A6G5QFI0"/>
<dbReference type="Proteomes" id="UP000503264">
    <property type="component" value="Chromosome"/>
</dbReference>
<protein>
    <submittedName>
        <fullName evidence="1">Uncharacterized protein</fullName>
    </submittedName>
</protein>
<evidence type="ECO:0000313" key="1">
    <source>
        <dbReference type="EMBL" id="QCD44430.1"/>
    </source>
</evidence>
<keyword evidence="2" id="KW-1185">Reference proteome</keyword>
<sequence>MKRFKWAVEKIRNDCQAEIKELKRLKARAFLDNKNSDLRILCDRQKAHVWAKAGKAIPIEVHFLIKSKLGDNGMNEANIHTLPDFFNFCIFCEGASRYDGYSK</sequence>
<dbReference type="RefSeq" id="WP_171993556.1">
    <property type="nucleotide sequence ID" value="NZ_CP012542.1"/>
</dbReference>
<reference evidence="1 2" key="1">
    <citation type="submission" date="2016-07" db="EMBL/GenBank/DDBJ databases">
        <title>Comparative genomics of the Campylobacter concisus group.</title>
        <authorList>
            <person name="Miller W.G."/>
            <person name="Yee E."/>
            <person name="Chapman M.H."/>
            <person name="Huynh S."/>
            <person name="Bono J.L."/>
            <person name="On S.L.W."/>
            <person name="StLeger J."/>
            <person name="Foster G."/>
            <person name="Parker C.T."/>
        </authorList>
    </citation>
    <scope>NUCLEOTIDE SEQUENCE [LARGE SCALE GENOMIC DNA]</scope>
    <source>
        <strain evidence="1 2">CCUG 21559</strain>
    </source>
</reference>
<accession>A0A6G5QFI0</accession>
<name>A0A6G5QFI0_9BACT</name>